<comment type="caution">
    <text evidence="1">The sequence shown here is derived from an EMBL/GenBank/DDBJ whole genome shotgun (WGS) entry which is preliminary data.</text>
</comment>
<gene>
    <name evidence="1" type="ORF">S01H1_44784</name>
</gene>
<protein>
    <submittedName>
        <fullName evidence="1">Uncharacterized protein</fullName>
    </submittedName>
</protein>
<sequence>LLALIKKRRLKLLKIFVYEHSFILIFDVEENV</sequence>
<organism evidence="1">
    <name type="scientific">marine sediment metagenome</name>
    <dbReference type="NCBI Taxonomy" id="412755"/>
    <lineage>
        <taxon>unclassified sequences</taxon>
        <taxon>metagenomes</taxon>
        <taxon>ecological metagenomes</taxon>
    </lineage>
</organism>
<dbReference type="AlphaFoldDB" id="X0WBX0"/>
<reference evidence="1" key="1">
    <citation type="journal article" date="2014" name="Front. Microbiol.">
        <title>High frequency of phylogenetically diverse reductive dehalogenase-homologous genes in deep subseafloor sedimentary metagenomes.</title>
        <authorList>
            <person name="Kawai M."/>
            <person name="Futagami T."/>
            <person name="Toyoda A."/>
            <person name="Takaki Y."/>
            <person name="Nishi S."/>
            <person name="Hori S."/>
            <person name="Arai W."/>
            <person name="Tsubouchi T."/>
            <person name="Morono Y."/>
            <person name="Uchiyama I."/>
            <person name="Ito T."/>
            <person name="Fujiyama A."/>
            <person name="Inagaki F."/>
            <person name="Takami H."/>
        </authorList>
    </citation>
    <scope>NUCLEOTIDE SEQUENCE</scope>
    <source>
        <strain evidence="1">Expedition CK06-06</strain>
    </source>
</reference>
<accession>X0WBX0</accession>
<proteinExistence type="predicted"/>
<dbReference type="EMBL" id="BARS01028582">
    <property type="protein sequence ID" value="GAG10171.1"/>
    <property type="molecule type" value="Genomic_DNA"/>
</dbReference>
<name>X0WBX0_9ZZZZ</name>
<evidence type="ECO:0000313" key="1">
    <source>
        <dbReference type="EMBL" id="GAG10171.1"/>
    </source>
</evidence>
<feature type="non-terminal residue" evidence="1">
    <location>
        <position position="1"/>
    </location>
</feature>